<comment type="caution">
    <text evidence="7">The sequence shown here is derived from an EMBL/GenBank/DDBJ whole genome shotgun (WGS) entry which is preliminary data.</text>
</comment>
<evidence type="ECO:0000256" key="6">
    <source>
        <dbReference type="SAM" id="Phobius"/>
    </source>
</evidence>
<keyword evidence="2" id="KW-0488">Methylation</keyword>
<gene>
    <name evidence="7" type="ORF">GETHED_04480</name>
</gene>
<dbReference type="InterPro" id="IPR045584">
    <property type="entry name" value="Pilin-like"/>
</dbReference>
<sequence length="175" mass="18194">MKNQKGFTLIELLLVLAIIGIISAIAIPALLGQRSRARDKSSQENCVSIVADLVSSYDRAREASTDVSTLALFNTNIIGTAAASMVPMVWTSKNPWAATGTESAYAQAAIAEADSIGTTTKAAATLAKKGQVQIGYLPPAPTAGGIVATSVYLNNTFNDATGTATNQFIKVSNVE</sequence>
<dbReference type="EMBL" id="BSDC01000001">
    <property type="protein sequence ID" value="GLH66084.1"/>
    <property type="molecule type" value="Genomic_DNA"/>
</dbReference>
<evidence type="ECO:0000256" key="2">
    <source>
        <dbReference type="ARBA" id="ARBA00022481"/>
    </source>
</evidence>
<dbReference type="Gene3D" id="3.30.700.10">
    <property type="entry name" value="Glycoprotein, Type 4 Pilin"/>
    <property type="match status" value="1"/>
</dbReference>
<evidence type="ECO:0000256" key="5">
    <source>
        <dbReference type="ARBA" id="ARBA00023136"/>
    </source>
</evidence>
<evidence type="ECO:0000313" key="8">
    <source>
        <dbReference type="Proteomes" id="UP001165044"/>
    </source>
</evidence>
<dbReference type="InterPro" id="IPR012902">
    <property type="entry name" value="N_methyl_site"/>
</dbReference>
<evidence type="ECO:0008006" key="9">
    <source>
        <dbReference type="Google" id="ProtNLM"/>
    </source>
</evidence>
<evidence type="ECO:0000256" key="1">
    <source>
        <dbReference type="ARBA" id="ARBA00004167"/>
    </source>
</evidence>
<dbReference type="Proteomes" id="UP001165044">
    <property type="component" value="Unassembled WGS sequence"/>
</dbReference>
<dbReference type="PANTHER" id="PTHR30093:SF44">
    <property type="entry name" value="TYPE II SECRETION SYSTEM CORE PROTEIN G"/>
    <property type="match status" value="1"/>
</dbReference>
<reference evidence="7" key="1">
    <citation type="journal article" date="2023" name="Antonie Van Leeuwenhoek">
        <title>Mesoterricola silvestris gen. nov., sp. nov., Mesoterricola sediminis sp. nov., Geothrix oryzae sp. nov., Geothrix edaphica sp. nov., Geothrix rubra sp. nov., and Geothrix limicola sp. nov., six novel members of Acidobacteriota isolated from soils.</title>
        <authorList>
            <person name="Itoh H."/>
            <person name="Sugisawa Y."/>
            <person name="Mise K."/>
            <person name="Xu Z."/>
            <person name="Kuniyasu M."/>
            <person name="Ushijima N."/>
            <person name="Kawano K."/>
            <person name="Kobayashi E."/>
            <person name="Shiratori Y."/>
            <person name="Masuda Y."/>
            <person name="Senoo K."/>
        </authorList>
    </citation>
    <scope>NUCLEOTIDE SEQUENCE</scope>
    <source>
        <strain evidence="7">Red802</strain>
    </source>
</reference>
<proteinExistence type="predicted"/>
<dbReference type="Pfam" id="PF07963">
    <property type="entry name" value="N_methyl"/>
    <property type="match status" value="1"/>
</dbReference>
<dbReference type="SUPFAM" id="SSF54523">
    <property type="entry name" value="Pili subunits"/>
    <property type="match status" value="1"/>
</dbReference>
<organism evidence="7 8">
    <name type="scientific">Geothrix edaphica</name>
    <dbReference type="NCBI Taxonomy" id="2927976"/>
    <lineage>
        <taxon>Bacteria</taxon>
        <taxon>Pseudomonadati</taxon>
        <taxon>Acidobacteriota</taxon>
        <taxon>Holophagae</taxon>
        <taxon>Holophagales</taxon>
        <taxon>Holophagaceae</taxon>
        <taxon>Geothrix</taxon>
    </lineage>
</organism>
<name>A0ABQ5PUP2_9BACT</name>
<dbReference type="RefSeq" id="WP_285606168.1">
    <property type="nucleotide sequence ID" value="NZ_BSDC01000001.1"/>
</dbReference>
<evidence type="ECO:0000313" key="7">
    <source>
        <dbReference type="EMBL" id="GLH66084.1"/>
    </source>
</evidence>
<keyword evidence="5 6" id="KW-0472">Membrane</keyword>
<evidence type="ECO:0000256" key="4">
    <source>
        <dbReference type="ARBA" id="ARBA00022989"/>
    </source>
</evidence>
<keyword evidence="3 6" id="KW-0812">Transmembrane</keyword>
<accession>A0ABQ5PUP2</accession>
<comment type="subcellular location">
    <subcellularLocation>
        <location evidence="1">Membrane</location>
        <topology evidence="1">Single-pass membrane protein</topology>
    </subcellularLocation>
</comment>
<evidence type="ECO:0000256" key="3">
    <source>
        <dbReference type="ARBA" id="ARBA00022692"/>
    </source>
</evidence>
<feature type="transmembrane region" description="Helical" evidence="6">
    <location>
        <begin position="12"/>
        <end position="31"/>
    </location>
</feature>
<protein>
    <recommendedName>
        <fullName evidence="9">Prepilin-type N-terminal cleavage/methylation domain-containing protein</fullName>
    </recommendedName>
</protein>
<keyword evidence="8" id="KW-1185">Reference proteome</keyword>
<dbReference type="PROSITE" id="PS00409">
    <property type="entry name" value="PROKAR_NTER_METHYL"/>
    <property type="match status" value="1"/>
</dbReference>
<keyword evidence="4 6" id="KW-1133">Transmembrane helix</keyword>
<dbReference type="NCBIfam" id="TIGR02532">
    <property type="entry name" value="IV_pilin_GFxxxE"/>
    <property type="match status" value="1"/>
</dbReference>
<dbReference type="PANTHER" id="PTHR30093">
    <property type="entry name" value="GENERAL SECRETION PATHWAY PROTEIN G"/>
    <property type="match status" value="1"/>
</dbReference>